<name>A0A5C3LRM7_9AGAR</name>
<protein>
    <submittedName>
        <fullName evidence="1">Uncharacterized protein</fullName>
    </submittedName>
</protein>
<gene>
    <name evidence="1" type="ORF">BDQ12DRAFT_688476</name>
</gene>
<sequence length="138" mass="15525">MRLSSMKGYQDSLINLQALAFREFAYPASKRIGNISCNGCFRLHAGLCGSCGLWYIGWSAHIGRFWKCPISYCFLLAVVLCYSHCLASDYFKAAQKHARHQVWLWNSLVHKDSSRFGCCCDRTRKAFLGALSVADSPS</sequence>
<evidence type="ECO:0000313" key="2">
    <source>
        <dbReference type="Proteomes" id="UP000308652"/>
    </source>
</evidence>
<dbReference type="Proteomes" id="UP000308652">
    <property type="component" value="Unassembled WGS sequence"/>
</dbReference>
<dbReference type="EMBL" id="ML213623">
    <property type="protein sequence ID" value="TFK35267.1"/>
    <property type="molecule type" value="Genomic_DNA"/>
</dbReference>
<accession>A0A5C3LRM7</accession>
<evidence type="ECO:0000313" key="1">
    <source>
        <dbReference type="EMBL" id="TFK35267.1"/>
    </source>
</evidence>
<dbReference type="AlphaFoldDB" id="A0A5C3LRM7"/>
<reference evidence="1 2" key="1">
    <citation type="journal article" date="2019" name="Nat. Ecol. Evol.">
        <title>Megaphylogeny resolves global patterns of mushroom evolution.</title>
        <authorList>
            <person name="Varga T."/>
            <person name="Krizsan K."/>
            <person name="Foldi C."/>
            <person name="Dima B."/>
            <person name="Sanchez-Garcia M."/>
            <person name="Sanchez-Ramirez S."/>
            <person name="Szollosi G.J."/>
            <person name="Szarkandi J.G."/>
            <person name="Papp V."/>
            <person name="Albert L."/>
            <person name="Andreopoulos W."/>
            <person name="Angelini C."/>
            <person name="Antonin V."/>
            <person name="Barry K.W."/>
            <person name="Bougher N.L."/>
            <person name="Buchanan P."/>
            <person name="Buyck B."/>
            <person name="Bense V."/>
            <person name="Catcheside P."/>
            <person name="Chovatia M."/>
            <person name="Cooper J."/>
            <person name="Damon W."/>
            <person name="Desjardin D."/>
            <person name="Finy P."/>
            <person name="Geml J."/>
            <person name="Haridas S."/>
            <person name="Hughes K."/>
            <person name="Justo A."/>
            <person name="Karasinski D."/>
            <person name="Kautmanova I."/>
            <person name="Kiss B."/>
            <person name="Kocsube S."/>
            <person name="Kotiranta H."/>
            <person name="LaButti K.M."/>
            <person name="Lechner B.E."/>
            <person name="Liimatainen K."/>
            <person name="Lipzen A."/>
            <person name="Lukacs Z."/>
            <person name="Mihaltcheva S."/>
            <person name="Morgado L.N."/>
            <person name="Niskanen T."/>
            <person name="Noordeloos M.E."/>
            <person name="Ohm R.A."/>
            <person name="Ortiz-Santana B."/>
            <person name="Ovrebo C."/>
            <person name="Racz N."/>
            <person name="Riley R."/>
            <person name="Savchenko A."/>
            <person name="Shiryaev A."/>
            <person name="Soop K."/>
            <person name="Spirin V."/>
            <person name="Szebenyi C."/>
            <person name="Tomsovsky M."/>
            <person name="Tulloss R.E."/>
            <person name="Uehling J."/>
            <person name="Grigoriev I.V."/>
            <person name="Vagvolgyi C."/>
            <person name="Papp T."/>
            <person name="Martin F.M."/>
            <person name="Miettinen O."/>
            <person name="Hibbett D.S."/>
            <person name="Nagy L.G."/>
        </authorList>
    </citation>
    <scope>NUCLEOTIDE SEQUENCE [LARGE SCALE GENOMIC DNA]</scope>
    <source>
        <strain evidence="1 2">CBS 166.37</strain>
    </source>
</reference>
<proteinExistence type="predicted"/>
<organism evidence="1 2">
    <name type="scientific">Crucibulum laeve</name>
    <dbReference type="NCBI Taxonomy" id="68775"/>
    <lineage>
        <taxon>Eukaryota</taxon>
        <taxon>Fungi</taxon>
        <taxon>Dikarya</taxon>
        <taxon>Basidiomycota</taxon>
        <taxon>Agaricomycotina</taxon>
        <taxon>Agaricomycetes</taxon>
        <taxon>Agaricomycetidae</taxon>
        <taxon>Agaricales</taxon>
        <taxon>Agaricineae</taxon>
        <taxon>Nidulariaceae</taxon>
        <taxon>Crucibulum</taxon>
    </lineage>
</organism>
<keyword evidence="2" id="KW-1185">Reference proteome</keyword>